<evidence type="ECO:0000313" key="1">
    <source>
        <dbReference type="EMBL" id="KAK4298866.1"/>
    </source>
</evidence>
<comment type="caution">
    <text evidence="1">The sequence shown here is derived from an EMBL/GenBank/DDBJ whole genome shotgun (WGS) entry which is preliminary data.</text>
</comment>
<name>A0AAE1TV89_9EUCA</name>
<protein>
    <submittedName>
        <fullName evidence="1">Uncharacterized protein</fullName>
    </submittedName>
</protein>
<dbReference type="EMBL" id="JAWZYT010003353">
    <property type="protein sequence ID" value="KAK4298866.1"/>
    <property type="molecule type" value="Genomic_DNA"/>
</dbReference>
<reference evidence="1" key="1">
    <citation type="submission" date="2023-11" db="EMBL/GenBank/DDBJ databases">
        <title>Genome assemblies of two species of porcelain crab, Petrolisthes cinctipes and Petrolisthes manimaculis (Anomura: Porcellanidae).</title>
        <authorList>
            <person name="Angst P."/>
        </authorList>
    </citation>
    <scope>NUCLEOTIDE SEQUENCE</scope>
    <source>
        <strain evidence="1">PB745_02</strain>
        <tissue evidence="1">Gill</tissue>
    </source>
</reference>
<proteinExistence type="predicted"/>
<sequence length="95" mass="11013">MADGGVITGSSVDTITSMCYYQSLSYSLKFWMESQFETYFKKLQEMSLGIKFNSDIWNRRRQIRRANKDSVGVSANQQKMYQDDNIHTHTALNTV</sequence>
<evidence type="ECO:0000313" key="2">
    <source>
        <dbReference type="Proteomes" id="UP001292094"/>
    </source>
</evidence>
<accession>A0AAE1TV89</accession>
<dbReference type="Proteomes" id="UP001292094">
    <property type="component" value="Unassembled WGS sequence"/>
</dbReference>
<keyword evidence="2" id="KW-1185">Reference proteome</keyword>
<gene>
    <name evidence="1" type="ORF">Pmani_028817</name>
</gene>
<organism evidence="1 2">
    <name type="scientific">Petrolisthes manimaculis</name>
    <dbReference type="NCBI Taxonomy" id="1843537"/>
    <lineage>
        <taxon>Eukaryota</taxon>
        <taxon>Metazoa</taxon>
        <taxon>Ecdysozoa</taxon>
        <taxon>Arthropoda</taxon>
        <taxon>Crustacea</taxon>
        <taxon>Multicrustacea</taxon>
        <taxon>Malacostraca</taxon>
        <taxon>Eumalacostraca</taxon>
        <taxon>Eucarida</taxon>
        <taxon>Decapoda</taxon>
        <taxon>Pleocyemata</taxon>
        <taxon>Anomura</taxon>
        <taxon>Galatheoidea</taxon>
        <taxon>Porcellanidae</taxon>
        <taxon>Petrolisthes</taxon>
    </lineage>
</organism>
<dbReference type="AlphaFoldDB" id="A0AAE1TV89"/>